<feature type="region of interest" description="Disordered" evidence="1">
    <location>
        <begin position="107"/>
        <end position="128"/>
    </location>
</feature>
<keyword evidence="3" id="KW-1185">Reference proteome</keyword>
<dbReference type="AlphaFoldDB" id="A0A8H4KZV3"/>
<evidence type="ECO:0000313" key="3">
    <source>
        <dbReference type="Proteomes" id="UP000554235"/>
    </source>
</evidence>
<proteinExistence type="predicted"/>
<comment type="caution">
    <text evidence="2">The sequence shown here is derived from an EMBL/GenBank/DDBJ whole genome shotgun (WGS) entry which is preliminary data.</text>
</comment>
<protein>
    <submittedName>
        <fullName evidence="2">Uncharacterized protein</fullName>
    </submittedName>
</protein>
<dbReference type="EMBL" id="JAADYS010002450">
    <property type="protein sequence ID" value="KAF4458458.1"/>
    <property type="molecule type" value="Genomic_DNA"/>
</dbReference>
<feature type="region of interest" description="Disordered" evidence="1">
    <location>
        <begin position="401"/>
        <end position="424"/>
    </location>
</feature>
<name>A0A8H4KZV3_9HYPO</name>
<reference evidence="2 3" key="1">
    <citation type="submission" date="2020-01" db="EMBL/GenBank/DDBJ databases">
        <title>Identification and distribution of gene clusters putatively required for synthesis of sphingolipid metabolism inhibitors in phylogenetically diverse species of the filamentous fungus Fusarium.</title>
        <authorList>
            <person name="Kim H.-S."/>
            <person name="Busman M."/>
            <person name="Brown D.W."/>
            <person name="Divon H."/>
            <person name="Uhlig S."/>
            <person name="Proctor R.H."/>
        </authorList>
    </citation>
    <scope>NUCLEOTIDE SEQUENCE [LARGE SCALE GENOMIC DNA]</scope>
    <source>
        <strain evidence="2 3">NRRL 20459</strain>
    </source>
</reference>
<gene>
    <name evidence="2" type="ORF">FALBO_14807</name>
</gene>
<feature type="region of interest" description="Disordered" evidence="1">
    <location>
        <begin position="440"/>
        <end position="461"/>
    </location>
</feature>
<sequence>MSCVQSPRAAFSIFCTVSETIGLRSGNIVNIVVGYTDRDTPALSRMQNSMAARHDQNTARPRHREEGSLCDVLRKHAGISLFVRPLKWTDLHSRLLKVGWEKLADCNQPAPNLPPGSAPSPGHTHSSPTILRLTKALTTTLRPDSHSLGVQMATKIVLGILWPKVFSKPQFSPRFHLSFGGRVYKNAVKAQILWKFASGETETSRSSLKTPSSRPTETCDTPAKSTTVPGRAGLPMLCYIEENWISTERCKRFTIPRNQSKPILERRRLKLKKLVPSDANQDAYLVGVFLGMAQQHFYPSSSSSDEPEQHEDPLPEFQDVKLRILTHDTQAGVFILYTTKVTRAFLEKFYFPSKAPPSNDNSAFELKIEYTRVPVWPILGLRERFGKALGQGVVGEFDPEQMESWEKDPNDGQQPPFEFDSGNQPIRVSISSVKKRLFEQARNCSPQKRQRTSYGMATPGT</sequence>
<accession>A0A8H4KZV3</accession>
<evidence type="ECO:0000313" key="2">
    <source>
        <dbReference type="EMBL" id="KAF4458458.1"/>
    </source>
</evidence>
<dbReference type="Proteomes" id="UP000554235">
    <property type="component" value="Unassembled WGS sequence"/>
</dbReference>
<dbReference type="OrthoDB" id="5236816at2759"/>
<feature type="compositionally biased region" description="Polar residues" evidence="1">
    <location>
        <begin position="442"/>
        <end position="461"/>
    </location>
</feature>
<evidence type="ECO:0000256" key="1">
    <source>
        <dbReference type="SAM" id="MobiDB-lite"/>
    </source>
</evidence>
<organism evidence="2 3">
    <name type="scientific">Fusarium albosuccineum</name>
    <dbReference type="NCBI Taxonomy" id="1237068"/>
    <lineage>
        <taxon>Eukaryota</taxon>
        <taxon>Fungi</taxon>
        <taxon>Dikarya</taxon>
        <taxon>Ascomycota</taxon>
        <taxon>Pezizomycotina</taxon>
        <taxon>Sordariomycetes</taxon>
        <taxon>Hypocreomycetidae</taxon>
        <taxon>Hypocreales</taxon>
        <taxon>Nectriaceae</taxon>
        <taxon>Fusarium</taxon>
        <taxon>Fusarium decemcellulare species complex</taxon>
    </lineage>
</organism>
<feature type="region of interest" description="Disordered" evidence="1">
    <location>
        <begin position="204"/>
        <end position="226"/>
    </location>
</feature>